<name>A0A175VZ90_9PEZI</name>
<protein>
    <submittedName>
        <fullName evidence="1">NAD-dependent histone deacetylase HST4</fullName>
    </submittedName>
</protein>
<reference evidence="1 2" key="1">
    <citation type="journal article" date="2016" name="Genome Announc.">
        <title>Genome Sequence of Madurella mycetomatis mm55, Isolated from a Human Mycetoma Case in Sudan.</title>
        <authorList>
            <person name="Smit S."/>
            <person name="Derks M.F."/>
            <person name="Bervoets S."/>
            <person name="Fahal A."/>
            <person name="van Leeuwen W."/>
            <person name="van Belkum A."/>
            <person name="van de Sande W.W."/>
        </authorList>
    </citation>
    <scope>NUCLEOTIDE SEQUENCE [LARGE SCALE GENOMIC DNA]</scope>
    <source>
        <strain evidence="2">mm55</strain>
    </source>
</reference>
<evidence type="ECO:0000313" key="1">
    <source>
        <dbReference type="EMBL" id="KXX76360.1"/>
    </source>
</evidence>
<keyword evidence="2" id="KW-1185">Reference proteome</keyword>
<feature type="non-terminal residue" evidence="1">
    <location>
        <position position="134"/>
    </location>
</feature>
<dbReference type="Proteomes" id="UP000078237">
    <property type="component" value="Unassembled WGS sequence"/>
</dbReference>
<dbReference type="OrthoDB" id="4564991at2759"/>
<organism evidence="1 2">
    <name type="scientific">Madurella mycetomatis</name>
    <dbReference type="NCBI Taxonomy" id="100816"/>
    <lineage>
        <taxon>Eukaryota</taxon>
        <taxon>Fungi</taxon>
        <taxon>Dikarya</taxon>
        <taxon>Ascomycota</taxon>
        <taxon>Pezizomycotina</taxon>
        <taxon>Sordariomycetes</taxon>
        <taxon>Sordariomycetidae</taxon>
        <taxon>Sordariales</taxon>
        <taxon>Sordariales incertae sedis</taxon>
        <taxon>Madurella</taxon>
    </lineage>
</organism>
<evidence type="ECO:0000313" key="2">
    <source>
        <dbReference type="Proteomes" id="UP000078237"/>
    </source>
</evidence>
<gene>
    <name evidence="1" type="ORF">MMYC01_206164</name>
</gene>
<dbReference type="VEuPathDB" id="FungiDB:MMYC01_206164"/>
<dbReference type="SUPFAM" id="SSF52467">
    <property type="entry name" value="DHS-like NAD/FAD-binding domain"/>
    <property type="match status" value="1"/>
</dbReference>
<sequence length="134" mass="15266">MVYLEEAHRQGEHIAELINRDLSACPDMVLVLGTSLKLSGPWEFVRQFARRVGANGGKVAYVNLAKPSQRGYSLFDYWAEWECDSRVQDLKSRLEFFHSAVTGSLPRRPLAYTLGGRVSRRPMRRLGKKAKDEP</sequence>
<comment type="caution">
    <text evidence="1">The sequence shown here is derived from an EMBL/GenBank/DDBJ whole genome shotgun (WGS) entry which is preliminary data.</text>
</comment>
<dbReference type="AlphaFoldDB" id="A0A175VZ90"/>
<dbReference type="STRING" id="100816.A0A175VZ90"/>
<dbReference type="Gene3D" id="3.40.50.1220">
    <property type="entry name" value="TPP-binding domain"/>
    <property type="match status" value="1"/>
</dbReference>
<dbReference type="InterPro" id="IPR029035">
    <property type="entry name" value="DHS-like_NAD/FAD-binding_dom"/>
</dbReference>
<dbReference type="EMBL" id="LCTW02000215">
    <property type="protein sequence ID" value="KXX76360.1"/>
    <property type="molecule type" value="Genomic_DNA"/>
</dbReference>
<accession>A0A175VZ90</accession>
<proteinExistence type="predicted"/>